<evidence type="ECO:0000313" key="3">
    <source>
        <dbReference type="Proteomes" id="UP001198983"/>
    </source>
</evidence>
<evidence type="ECO:0000256" key="1">
    <source>
        <dbReference type="SAM" id="Coils"/>
    </source>
</evidence>
<dbReference type="RefSeq" id="WP_228415331.1">
    <property type="nucleotide sequence ID" value="NZ_CP081135.1"/>
</dbReference>
<accession>A0AAX2ZCB0</accession>
<evidence type="ECO:0000313" key="2">
    <source>
        <dbReference type="EMBL" id="UEL46436.1"/>
    </source>
</evidence>
<dbReference type="KEGG" id="tem:JW646_12360"/>
<protein>
    <submittedName>
        <fullName evidence="2">Uncharacterized protein</fullName>
    </submittedName>
</protein>
<organism evidence="2 3">
    <name type="scientific">Terrisporobacter hibernicus</name>
    <dbReference type="NCBI Taxonomy" id="2813371"/>
    <lineage>
        <taxon>Bacteria</taxon>
        <taxon>Bacillati</taxon>
        <taxon>Bacillota</taxon>
        <taxon>Clostridia</taxon>
        <taxon>Peptostreptococcales</taxon>
        <taxon>Peptostreptococcaceae</taxon>
        <taxon>Terrisporobacter</taxon>
    </lineage>
</organism>
<feature type="coiled-coil region" evidence="1">
    <location>
        <begin position="1128"/>
        <end position="1155"/>
    </location>
</feature>
<reference evidence="2 3" key="1">
    <citation type="journal article" date="2023" name="Int. J. Syst. Evol. Microbiol.">
        <title>Terrisporobacter hibernicus sp. nov., isolated from bovine faeces in Northern Ireland.</title>
        <authorList>
            <person name="Mitchell M."/>
            <person name="Nguyen S.V."/>
            <person name="Connor M."/>
            <person name="Fairley D.J."/>
            <person name="Donoghue O."/>
            <person name="Marshall H."/>
            <person name="Koolman L."/>
            <person name="McMullan G."/>
            <person name="Schaffer K.E."/>
            <person name="McGrath J.W."/>
            <person name="Fanning S."/>
        </authorList>
    </citation>
    <scope>NUCLEOTIDE SEQUENCE [LARGE SCALE GENOMIC DNA]</scope>
    <source>
        <strain evidence="2 3">MCA3</strain>
    </source>
</reference>
<dbReference type="EMBL" id="CP081135">
    <property type="protein sequence ID" value="UEL46436.1"/>
    <property type="molecule type" value="Genomic_DNA"/>
</dbReference>
<name>A0AAX2ZCB0_9FIRM</name>
<sequence length="1423" mass="165929">MAKIKDILSLKKDVVFGGAVQTDWYYSEEKSDIISENFIFHGPNFFGVTEDDVEFKSHKLMDTCSYAEMISNRLYDEEGNPILLTIAGYGTGKSHLAVTLGKLFSSNQDGIAYNKILRNISSADINIANSIKSKTTKPNLVIVLNGMKDFNLNYEILSTAKRVLKRYGYGEEMFSEYTKAYNIAQLFVERNFDNFESEFKEESKKLNINVLNLKNYLLENIYKDEVFDCINEVYNYVTGSYIRWDEGVSSADVLGKLVDKMCGDNAPFNKVLILFDEFGRYIEYASDYPNRAGDSALQQIFEVVQDSNNNIVFVGFIQSDLKTYLSRVNKTSNISRYIGRYEAGEKIYLSSNLETIFANLIKVKDNHLHDKYILNSFNKEKNLQENKLLFENLSQWLPSSKSRGVWNNWEKFDGVILKGIYPFSPLSTWMLNYLSDWYQQRSAINFLLGTFELVENKELTELGELPKVMPIEIIKSEFFKELLLAENEGRQKSENCTLYDKIYIRYSEKLSKLEIDVLAGILILKLGKFKTVNREDVLVALKYVTGIKIDIIESALQELERSYGVIEYDEKNNTFDFIEDATGINDFKRFTKKKKLSINNPDVEILLNNDIKEKLSLNSNFQTDFGQKNNIKTNEWLYEQDIVTAKRIDKVFVDNLIKDIQNSTSPDKPKGRLIYIYNNPSYGLDSTNKLRELYSSFKLNNYPIVWVLLDDVDNQFFDLLVDMSIIPKFTEEEKIKFSKFINPFINKTEEGLKNSFETMIKGRMIIGHSGVEKSLMRLKQLCGNKFNTLYNKVISFPFDGFDKKSVASAKKIHATLSKGILSNQLNYQWIQIQNKEVQNRLSIVLQNKLLGWGVLDNDYQITIPQNIKLKSLFDEIDSYLEVNDSVRLYDLYLKYVQAPYGLNDYSFSLAIAVYIIFKSIEIKVFQDGKAIKTIDWASNFYKEKTLDFKYLRNTKIEKIDLDQYLLRYQLICEKIQKNVDISNCIVLKKELEALLSEEEPPELFEAKVEACRRIVNQGEQVYNKVEREIAKMKGSIERGIEELDFKYITPIILECEEKSNIIEEGLPYKYNQKQMDTFDKLAAKGREFIEFRYEKFLSTAKCRSVGQMTKYEGWMNNLRKDLDKLGYLELARKTRTNLEEELESLKLIAKRQSMEEDIKKFLGTIKPGEYTSQEQLLAWDKEGKQYINTINDNNYIVRGDKESFVVAINIKLEEIKKYINKIQDSIMDIIDRSLELKNIRDANNLLVDIKTLLEKKLRETDRADIECTGEVIQNILNDIKDIEMISSLNERIKDAELLKDKYIEYEEDQILSVIDIINGYIKDIQEKIEKLNKKWKDMHLSFDQREIENWTSEKCFSWIKETRGIPEYLTEKTISLYHEFKLEIEDRVNNLQIESIVSIFTDLSEDKKAECLRLLNGFIYENK</sequence>
<dbReference type="Proteomes" id="UP001198983">
    <property type="component" value="Chromosome"/>
</dbReference>
<gene>
    <name evidence="2" type="ORF">JW646_12360</name>
</gene>
<proteinExistence type="predicted"/>
<keyword evidence="3" id="KW-1185">Reference proteome</keyword>
<keyword evidence="1" id="KW-0175">Coiled coil</keyword>